<feature type="compositionally biased region" description="Low complexity" evidence="1">
    <location>
        <begin position="53"/>
        <end position="103"/>
    </location>
</feature>
<keyword evidence="2" id="KW-0472">Membrane</keyword>
<keyword evidence="4" id="KW-1185">Reference proteome</keyword>
<evidence type="ECO:0000256" key="2">
    <source>
        <dbReference type="SAM" id="Phobius"/>
    </source>
</evidence>
<sequence length="418" mass="44107">MTDLVVRASGSCPGNTLWYVCAKGGYRGCCSVDPCTVGFCAEDSSSASASATESTAVASASSSTTSTTSTTTAAEVKTSTSTSTSSTSTQSPSTTATTTRTQTPNRNPINGKPIIASLTGGILALLLLAAFIAYSIHRSRKRRRGQFKLLHWRRRGSFRGSSKGSLTTKECLGDDETGTETKEMVDDCRGWGGRSFLGGASGMRSAQAVDMGRDVDMGMGMDMGAVEGTATGTATALPVTGIATPTPAPTAAITPPRRPPAHEVSPLNERDRLLVARLFQHDEAGRVDVGVSPLGSSADSSPAVSPPRGTLRVKLRNEREREGERASLAGVRMETLTSRAQGMETAELSDTGFYRQRAELPARSERELINVPGRRRRGLVFEEEVRTGEENETKRIVTADGAVMVASIQTVGGDEVFG</sequence>
<accession>A0A395HZD4</accession>
<evidence type="ECO:0000313" key="3">
    <source>
        <dbReference type="EMBL" id="RAL12228.1"/>
    </source>
</evidence>
<evidence type="ECO:0000256" key="1">
    <source>
        <dbReference type="SAM" id="MobiDB-lite"/>
    </source>
</evidence>
<proteinExistence type="predicted"/>
<dbReference type="GeneID" id="37205240"/>
<reference evidence="3 4" key="1">
    <citation type="submission" date="2018-02" db="EMBL/GenBank/DDBJ databases">
        <title>The genomes of Aspergillus section Nigri reveals drivers in fungal speciation.</title>
        <authorList>
            <consortium name="DOE Joint Genome Institute"/>
            <person name="Vesth T.C."/>
            <person name="Nybo J."/>
            <person name="Theobald S."/>
            <person name="Brandl J."/>
            <person name="Frisvad J.C."/>
            <person name="Nielsen K.F."/>
            <person name="Lyhne E.K."/>
            <person name="Kogle M.E."/>
            <person name="Kuo A."/>
            <person name="Riley R."/>
            <person name="Clum A."/>
            <person name="Nolan M."/>
            <person name="Lipzen A."/>
            <person name="Salamov A."/>
            <person name="Henrissat B."/>
            <person name="Wiebenga A."/>
            <person name="De vries R.P."/>
            <person name="Grigoriev I.V."/>
            <person name="Mortensen U.H."/>
            <person name="Andersen M.R."/>
            <person name="Baker S.E."/>
        </authorList>
    </citation>
    <scope>NUCLEOTIDE SEQUENCE [LARGE SCALE GENOMIC DNA]</scope>
    <source>
        <strain evidence="3 4">CBS 101889</strain>
    </source>
</reference>
<feature type="transmembrane region" description="Helical" evidence="2">
    <location>
        <begin position="114"/>
        <end position="136"/>
    </location>
</feature>
<organism evidence="3 4">
    <name type="scientific">Aspergillus homomorphus (strain CBS 101889)</name>
    <dbReference type="NCBI Taxonomy" id="1450537"/>
    <lineage>
        <taxon>Eukaryota</taxon>
        <taxon>Fungi</taxon>
        <taxon>Dikarya</taxon>
        <taxon>Ascomycota</taxon>
        <taxon>Pezizomycotina</taxon>
        <taxon>Eurotiomycetes</taxon>
        <taxon>Eurotiomycetidae</taxon>
        <taxon>Eurotiales</taxon>
        <taxon>Aspergillaceae</taxon>
        <taxon>Aspergillus</taxon>
        <taxon>Aspergillus subgen. Circumdati</taxon>
    </lineage>
</organism>
<keyword evidence="2" id="KW-0812">Transmembrane</keyword>
<dbReference type="RefSeq" id="XP_025551382.1">
    <property type="nucleotide sequence ID" value="XM_025700951.1"/>
</dbReference>
<dbReference type="AlphaFoldDB" id="A0A395HZD4"/>
<name>A0A395HZD4_ASPHC</name>
<evidence type="ECO:0000313" key="4">
    <source>
        <dbReference type="Proteomes" id="UP000248961"/>
    </source>
</evidence>
<protein>
    <submittedName>
        <fullName evidence="3">Uncharacterized protein</fullName>
    </submittedName>
</protein>
<dbReference type="OrthoDB" id="5431298at2759"/>
<gene>
    <name evidence="3" type="ORF">BO97DRAFT_62845</name>
</gene>
<dbReference type="STRING" id="1450537.A0A395HZD4"/>
<dbReference type="Proteomes" id="UP000248961">
    <property type="component" value="Unassembled WGS sequence"/>
</dbReference>
<dbReference type="EMBL" id="KZ824284">
    <property type="protein sequence ID" value="RAL12228.1"/>
    <property type="molecule type" value="Genomic_DNA"/>
</dbReference>
<feature type="region of interest" description="Disordered" evidence="1">
    <location>
        <begin position="53"/>
        <end position="110"/>
    </location>
</feature>
<keyword evidence="2" id="KW-1133">Transmembrane helix</keyword>
<dbReference type="VEuPathDB" id="FungiDB:BO97DRAFT_62845"/>